<sequence length="36" mass="3797">MKTILFGSTGREVSKAGLGGEGVLRTYGRQKEAEAV</sequence>
<protein>
    <submittedName>
        <fullName evidence="1">Aldo/keto reductase</fullName>
    </submittedName>
</protein>
<feature type="non-terminal residue" evidence="1">
    <location>
        <position position="36"/>
    </location>
</feature>
<organism evidence="1 2">
    <name type="scientific">Candidatus Desulfobia pelagia</name>
    <dbReference type="NCBI Taxonomy" id="2841692"/>
    <lineage>
        <taxon>Bacteria</taxon>
        <taxon>Pseudomonadati</taxon>
        <taxon>Thermodesulfobacteriota</taxon>
        <taxon>Desulfobulbia</taxon>
        <taxon>Desulfobulbales</taxon>
        <taxon>Desulfobulbaceae</taxon>
        <taxon>Candidatus Desulfobia</taxon>
    </lineage>
</organism>
<dbReference type="Proteomes" id="UP000614424">
    <property type="component" value="Unassembled WGS sequence"/>
</dbReference>
<name>A0A8J6N9T4_9BACT</name>
<comment type="caution">
    <text evidence="1">The sequence shown here is derived from an EMBL/GenBank/DDBJ whole genome shotgun (WGS) entry which is preliminary data.</text>
</comment>
<accession>A0A8J6N9T4</accession>
<gene>
    <name evidence="1" type="ORF">H8E41_01755</name>
</gene>
<dbReference type="EMBL" id="JACNJZ010000044">
    <property type="protein sequence ID" value="MBC8316601.1"/>
    <property type="molecule type" value="Genomic_DNA"/>
</dbReference>
<dbReference type="AlphaFoldDB" id="A0A8J6N9T4"/>
<reference evidence="1 2" key="1">
    <citation type="submission" date="2020-08" db="EMBL/GenBank/DDBJ databases">
        <title>Bridging the membrane lipid divide: bacteria of the FCB group superphylum have the potential to synthesize archaeal ether lipids.</title>
        <authorList>
            <person name="Villanueva L."/>
            <person name="Von Meijenfeldt F.A.B."/>
            <person name="Westbye A.B."/>
            <person name="Yadav S."/>
            <person name="Hopmans E.C."/>
            <person name="Dutilh B.E."/>
            <person name="Sinninghe Damste J.S."/>
        </authorList>
    </citation>
    <scope>NUCLEOTIDE SEQUENCE [LARGE SCALE GENOMIC DNA]</scope>
    <source>
        <strain evidence="1">NIOZ-UU47</strain>
    </source>
</reference>
<evidence type="ECO:0000313" key="1">
    <source>
        <dbReference type="EMBL" id="MBC8316601.1"/>
    </source>
</evidence>
<evidence type="ECO:0000313" key="2">
    <source>
        <dbReference type="Proteomes" id="UP000614424"/>
    </source>
</evidence>
<proteinExistence type="predicted"/>